<comment type="caution">
    <text evidence="1">The sequence shown here is derived from an EMBL/GenBank/DDBJ whole genome shotgun (WGS) entry which is preliminary data.</text>
</comment>
<dbReference type="Proteomes" id="UP000250831">
    <property type="component" value="Unassembled WGS sequence"/>
</dbReference>
<evidence type="ECO:0000313" key="2">
    <source>
        <dbReference type="Proteomes" id="UP000250831"/>
    </source>
</evidence>
<organism evidence="1 2">
    <name type="scientific">Sphingobacterium athyrii</name>
    <dbReference type="NCBI Taxonomy" id="2152717"/>
    <lineage>
        <taxon>Bacteria</taxon>
        <taxon>Pseudomonadati</taxon>
        <taxon>Bacteroidota</taxon>
        <taxon>Sphingobacteriia</taxon>
        <taxon>Sphingobacteriales</taxon>
        <taxon>Sphingobacteriaceae</taxon>
        <taxon>Sphingobacterium</taxon>
    </lineage>
</organism>
<protein>
    <recommendedName>
        <fullName evidence="3">Integrase catalytic domain-containing protein</fullName>
    </recommendedName>
</protein>
<proteinExistence type="predicted"/>
<reference evidence="1 2" key="1">
    <citation type="submission" date="2018-04" db="EMBL/GenBank/DDBJ databases">
        <title>Sphingobacterium sp. M46 Genome.</title>
        <authorList>
            <person name="Cheng J."/>
            <person name="Li Y."/>
        </authorList>
    </citation>
    <scope>NUCLEOTIDE SEQUENCE [LARGE SCALE GENOMIC DNA]</scope>
    <source>
        <strain evidence="1 2">M46</strain>
    </source>
</reference>
<dbReference type="SUPFAM" id="SSF53098">
    <property type="entry name" value="Ribonuclease H-like"/>
    <property type="match status" value="1"/>
</dbReference>
<dbReference type="EMBL" id="QCXX01000002">
    <property type="protein sequence ID" value="PUV25081.1"/>
    <property type="molecule type" value="Genomic_DNA"/>
</dbReference>
<evidence type="ECO:0008006" key="3">
    <source>
        <dbReference type="Google" id="ProtNLM"/>
    </source>
</evidence>
<gene>
    <name evidence="1" type="ORF">DCO56_09060</name>
</gene>
<sequence>MYFWGTQYPCEKFSNTLDSYKIVTRSMSRKGNCWDNAAAESFFKTLKCGRLCLREICEDHYPLRGAGIYLVEGKVVVEYGCPSIEVIRCAKMPLKPDPRSE</sequence>
<accession>A0A363NWQ5</accession>
<evidence type="ECO:0000313" key="1">
    <source>
        <dbReference type="EMBL" id="PUV25081.1"/>
    </source>
</evidence>
<keyword evidence="2" id="KW-1185">Reference proteome</keyword>
<name>A0A363NWQ5_9SPHI</name>
<dbReference type="InterPro" id="IPR012337">
    <property type="entry name" value="RNaseH-like_sf"/>
</dbReference>
<dbReference type="AlphaFoldDB" id="A0A363NWQ5"/>